<protein>
    <submittedName>
        <fullName evidence="1">Uncharacterized protein</fullName>
    </submittedName>
</protein>
<dbReference type="STRING" id="29170.A0A368F2V8"/>
<dbReference type="Proteomes" id="UP000252519">
    <property type="component" value="Unassembled WGS sequence"/>
</dbReference>
<dbReference type="GO" id="GO:0072344">
    <property type="term" value="P:rescue of stalled ribosome"/>
    <property type="evidence" value="ECO:0007669"/>
    <property type="project" value="TreeGrafter"/>
</dbReference>
<dbReference type="InterPro" id="IPR051608">
    <property type="entry name" value="RQC_Subunit_NEMF"/>
</dbReference>
<gene>
    <name evidence="1" type="ORF">ANCCAN_28940</name>
</gene>
<dbReference type="PANTHER" id="PTHR15239">
    <property type="entry name" value="NUCLEAR EXPORT MEDIATOR FACTOR NEMF"/>
    <property type="match status" value="1"/>
</dbReference>
<organism evidence="1 2">
    <name type="scientific">Ancylostoma caninum</name>
    <name type="common">Dog hookworm</name>
    <dbReference type="NCBI Taxonomy" id="29170"/>
    <lineage>
        <taxon>Eukaryota</taxon>
        <taxon>Metazoa</taxon>
        <taxon>Ecdysozoa</taxon>
        <taxon>Nematoda</taxon>
        <taxon>Chromadorea</taxon>
        <taxon>Rhabditida</taxon>
        <taxon>Rhabditina</taxon>
        <taxon>Rhabditomorpha</taxon>
        <taxon>Strongyloidea</taxon>
        <taxon>Ancylostomatidae</taxon>
        <taxon>Ancylostomatinae</taxon>
        <taxon>Ancylostoma</taxon>
    </lineage>
</organism>
<dbReference type="GO" id="GO:0000049">
    <property type="term" value="F:tRNA binding"/>
    <property type="evidence" value="ECO:0007669"/>
    <property type="project" value="TreeGrafter"/>
</dbReference>
<dbReference type="GO" id="GO:1990116">
    <property type="term" value="P:ribosome-associated ubiquitin-dependent protein catabolic process"/>
    <property type="evidence" value="ECO:0007669"/>
    <property type="project" value="TreeGrafter"/>
</dbReference>
<dbReference type="GO" id="GO:1990112">
    <property type="term" value="C:RQC complex"/>
    <property type="evidence" value="ECO:0007669"/>
    <property type="project" value="TreeGrafter"/>
</dbReference>
<dbReference type="PANTHER" id="PTHR15239:SF6">
    <property type="entry name" value="RIBOSOME QUALITY CONTROL COMPLEX SUBUNIT NEMF"/>
    <property type="match status" value="1"/>
</dbReference>
<dbReference type="OrthoDB" id="207084at2759"/>
<name>A0A368F2V8_ANCCA</name>
<reference evidence="1 2" key="1">
    <citation type="submission" date="2014-10" db="EMBL/GenBank/DDBJ databases">
        <title>Draft genome of the hookworm Ancylostoma caninum.</title>
        <authorList>
            <person name="Mitreva M."/>
        </authorList>
    </citation>
    <scope>NUCLEOTIDE SEQUENCE [LARGE SCALE GENOMIC DNA]</scope>
    <source>
        <strain evidence="1 2">Baltimore</strain>
    </source>
</reference>
<dbReference type="Gene3D" id="2.30.310.10">
    <property type="entry name" value="ibrinogen binding protein from staphylococcus aureus domain"/>
    <property type="match status" value="1"/>
</dbReference>
<comment type="caution">
    <text evidence="1">The sequence shown here is derived from an EMBL/GenBank/DDBJ whole genome shotgun (WGS) entry which is preliminary data.</text>
</comment>
<evidence type="ECO:0000313" key="1">
    <source>
        <dbReference type="EMBL" id="RCN25349.1"/>
    </source>
</evidence>
<evidence type="ECO:0000313" key="2">
    <source>
        <dbReference type="Proteomes" id="UP000252519"/>
    </source>
</evidence>
<dbReference type="AlphaFoldDB" id="A0A368F2V8"/>
<proteinExistence type="predicted"/>
<dbReference type="GO" id="GO:0043023">
    <property type="term" value="F:ribosomal large subunit binding"/>
    <property type="evidence" value="ECO:0007669"/>
    <property type="project" value="TreeGrafter"/>
</dbReference>
<dbReference type="EMBL" id="JOJR01012437">
    <property type="protein sequence ID" value="RCN25349.1"/>
    <property type="molecule type" value="Genomic_DNA"/>
</dbReference>
<accession>A0A368F2V8</accession>
<keyword evidence="2" id="KW-1185">Reference proteome</keyword>
<sequence>MKTRFSTIDVTAAVHDLRSMEGFRIMNVYDINHKTYIMKLSFGPDKFFILFESGIRIHRAYHNYEKSPFPSSFSIKLRKHLNNRRYSLLFIKEKRKRYSKKFVVLSERRCKECGFHAFVFNTTRMTVYPNKQQCSEHIGVHSGYLLTVSW</sequence>